<dbReference type="GeneID" id="300576427"/>
<dbReference type="Proteomes" id="UP001642720">
    <property type="component" value="Unassembled WGS sequence"/>
</dbReference>
<reference evidence="2 3" key="1">
    <citation type="submission" date="2018-01" db="EMBL/GenBank/DDBJ databases">
        <title>Genome characterization of the sugarcane-associated fungus Trichoderma ghanense CCMA-1212 and their application in lignocelulose bioconversion.</title>
        <authorList>
            <person name="Steindorff A.S."/>
            <person name="Mendes T.D."/>
            <person name="Vilela E.S.D."/>
            <person name="Rodrigues D.S."/>
            <person name="Formighieri E.F."/>
            <person name="Melo I.S."/>
            <person name="Favaro L.C.L."/>
        </authorList>
    </citation>
    <scope>NUCLEOTIDE SEQUENCE [LARGE SCALE GENOMIC DNA]</scope>
    <source>
        <strain evidence="2 3">CCMA-1212</strain>
    </source>
</reference>
<proteinExistence type="predicted"/>
<organism evidence="2 3">
    <name type="scientific">Trichoderma ghanense</name>
    <dbReference type="NCBI Taxonomy" id="65468"/>
    <lineage>
        <taxon>Eukaryota</taxon>
        <taxon>Fungi</taxon>
        <taxon>Dikarya</taxon>
        <taxon>Ascomycota</taxon>
        <taxon>Pezizomycotina</taxon>
        <taxon>Sordariomycetes</taxon>
        <taxon>Hypocreomycetidae</taxon>
        <taxon>Hypocreales</taxon>
        <taxon>Hypocreaceae</taxon>
        <taxon>Trichoderma</taxon>
    </lineage>
</organism>
<accession>A0ABY2H5U9</accession>
<protein>
    <submittedName>
        <fullName evidence="2">Uncharacterized protein</fullName>
    </submittedName>
</protein>
<feature type="region of interest" description="Disordered" evidence="1">
    <location>
        <begin position="1"/>
        <end position="72"/>
    </location>
</feature>
<evidence type="ECO:0000313" key="3">
    <source>
        <dbReference type="Proteomes" id="UP001642720"/>
    </source>
</evidence>
<keyword evidence="3" id="KW-1185">Reference proteome</keyword>
<dbReference type="RefSeq" id="XP_073559332.1">
    <property type="nucleotide sequence ID" value="XM_073701977.1"/>
</dbReference>
<comment type="caution">
    <text evidence="2">The sequence shown here is derived from an EMBL/GenBank/DDBJ whole genome shotgun (WGS) entry which is preliminary data.</text>
</comment>
<evidence type="ECO:0000256" key="1">
    <source>
        <dbReference type="SAM" id="MobiDB-lite"/>
    </source>
</evidence>
<name>A0ABY2H5U9_9HYPO</name>
<feature type="compositionally biased region" description="Low complexity" evidence="1">
    <location>
        <begin position="12"/>
        <end position="26"/>
    </location>
</feature>
<evidence type="ECO:0000313" key="2">
    <source>
        <dbReference type="EMBL" id="TFB03131.1"/>
    </source>
</evidence>
<feature type="compositionally biased region" description="Polar residues" evidence="1">
    <location>
        <begin position="27"/>
        <end position="42"/>
    </location>
</feature>
<gene>
    <name evidence="2" type="ORF">CCMA1212_004680</name>
</gene>
<dbReference type="EMBL" id="PPTA01000005">
    <property type="protein sequence ID" value="TFB03131.1"/>
    <property type="molecule type" value="Genomic_DNA"/>
</dbReference>
<sequence>MCPQLKAKREAATTTDTTLDSSAASSGQASERTKGQTSQFLNGTEAPGSSERAELPKGRSQPNLERAGNPNDAQAAHSWRLIRAIAHDSASISSCSFGQLQLSPRASTGASPPEVGIKRCPLLCIPGSDDDAESGQRQRARAKSSSGAPVRHQRCVGDIAGNSPYRKLPVLQMLDITRSPILGSYPIGLLWTVNGNSACPNKAECVVCGKTANLVYLA</sequence>